<dbReference type="RefSeq" id="WP_109369193.1">
    <property type="nucleotide sequence ID" value="NZ_OOFM01000005.1"/>
</dbReference>
<keyword evidence="1" id="KW-0472">Membrane</keyword>
<evidence type="ECO:0000313" key="2">
    <source>
        <dbReference type="Proteomes" id="UP000246073"/>
    </source>
</evidence>
<gene>
    <name evidence="1" type="ORF">OHAE_1451</name>
</gene>
<accession>A0A2P9HNC5</accession>
<reference evidence="2" key="1">
    <citation type="submission" date="2017-12" db="EMBL/GenBank/DDBJ databases">
        <authorList>
            <person name="Diaz M."/>
        </authorList>
    </citation>
    <scope>NUCLEOTIDE SEQUENCE [LARGE SCALE GENOMIC DNA]</scope>
    <source>
        <strain evidence="2">FI11154</strain>
    </source>
</reference>
<protein>
    <submittedName>
        <fullName evidence="1">FIG027190: Putative transmembrane protein</fullName>
    </submittedName>
</protein>
<organism evidence="1 2">
    <name type="scientific">Ochrobactrum soli</name>
    <dbReference type="NCBI Taxonomy" id="2448455"/>
    <lineage>
        <taxon>Bacteria</taxon>
        <taxon>Pseudomonadati</taxon>
        <taxon>Pseudomonadota</taxon>
        <taxon>Alphaproteobacteria</taxon>
        <taxon>Hyphomicrobiales</taxon>
        <taxon>Brucellaceae</taxon>
        <taxon>Brucella/Ochrobactrum group</taxon>
        <taxon>Ochrobactrum</taxon>
    </lineage>
</organism>
<dbReference type="Gene3D" id="1.20.58.320">
    <property type="entry name" value="TPR-like"/>
    <property type="match status" value="1"/>
</dbReference>
<dbReference type="SUPFAM" id="SSF48452">
    <property type="entry name" value="TPR-like"/>
    <property type="match status" value="1"/>
</dbReference>
<dbReference type="InterPro" id="IPR011990">
    <property type="entry name" value="TPR-like_helical_dom_sf"/>
</dbReference>
<dbReference type="AlphaFoldDB" id="A0A2P9HNC5"/>
<keyword evidence="1" id="KW-0812">Transmembrane</keyword>
<dbReference type="InterPro" id="IPR010323">
    <property type="entry name" value="DUF924"/>
</dbReference>
<dbReference type="Proteomes" id="UP000246073">
    <property type="component" value="Unassembled WGS sequence"/>
</dbReference>
<dbReference type="EMBL" id="OOFM01000005">
    <property type="protein sequence ID" value="SPL65584.1"/>
    <property type="molecule type" value="Genomic_DNA"/>
</dbReference>
<sequence length="180" mass="21195">MAIEPQDVLKFWFSPKMRENWFTKSDDIDNEIREKFAVAYADARAGKLESWKQQPESALALTILFDQFPRNMFRGSPRSFESDGLALDVAMQALDHDFDRQLSADERQFFYLPFMHSENLDHQRRCVELYERLGDPYSLGFAREHHNIIEQFGRFPHRNKVLGRATTEDEADFLKEHAGF</sequence>
<evidence type="ECO:0000313" key="1">
    <source>
        <dbReference type="EMBL" id="SPL65584.1"/>
    </source>
</evidence>
<name>A0A2P9HNC5_9HYPH</name>
<dbReference type="Gene3D" id="1.25.40.10">
    <property type="entry name" value="Tetratricopeptide repeat domain"/>
    <property type="match status" value="1"/>
</dbReference>
<proteinExistence type="predicted"/>
<dbReference type="Pfam" id="PF06041">
    <property type="entry name" value="DUF924"/>
    <property type="match status" value="1"/>
</dbReference>